<dbReference type="PANTHER" id="PTHR37422">
    <property type="entry name" value="TEICHURONIC ACID BIOSYNTHESIS PROTEIN TUAE"/>
    <property type="match status" value="1"/>
</dbReference>
<dbReference type="Proteomes" id="UP001262754">
    <property type="component" value="Unassembled WGS sequence"/>
</dbReference>
<organism evidence="3 4">
    <name type="scientific">Caulobacter rhizosphaerae</name>
    <dbReference type="NCBI Taxonomy" id="2010972"/>
    <lineage>
        <taxon>Bacteria</taxon>
        <taxon>Pseudomonadati</taxon>
        <taxon>Pseudomonadota</taxon>
        <taxon>Alphaproteobacteria</taxon>
        <taxon>Caulobacterales</taxon>
        <taxon>Caulobacteraceae</taxon>
        <taxon>Caulobacter</taxon>
    </lineage>
</organism>
<evidence type="ECO:0000256" key="1">
    <source>
        <dbReference type="SAM" id="MobiDB-lite"/>
    </source>
</evidence>
<protein>
    <recommendedName>
        <fullName evidence="5">O-antigen ligase</fullName>
    </recommendedName>
</protein>
<feature type="transmembrane region" description="Helical" evidence="2">
    <location>
        <begin position="278"/>
        <end position="301"/>
    </location>
</feature>
<feature type="transmembrane region" description="Helical" evidence="2">
    <location>
        <begin position="426"/>
        <end position="445"/>
    </location>
</feature>
<feature type="transmembrane region" description="Helical" evidence="2">
    <location>
        <begin position="99"/>
        <end position="117"/>
    </location>
</feature>
<comment type="caution">
    <text evidence="3">The sequence shown here is derived from an EMBL/GenBank/DDBJ whole genome shotgun (WGS) entry which is preliminary data.</text>
</comment>
<name>A0ABU1MXD9_9CAUL</name>
<feature type="transmembrane region" description="Helical" evidence="2">
    <location>
        <begin position="74"/>
        <end position="92"/>
    </location>
</feature>
<evidence type="ECO:0000313" key="4">
    <source>
        <dbReference type="Proteomes" id="UP001262754"/>
    </source>
</evidence>
<feature type="transmembrane region" description="Helical" evidence="2">
    <location>
        <begin position="403"/>
        <end position="420"/>
    </location>
</feature>
<feature type="transmembrane region" description="Helical" evidence="2">
    <location>
        <begin position="364"/>
        <end position="382"/>
    </location>
</feature>
<feature type="transmembrane region" description="Helical" evidence="2">
    <location>
        <begin position="203"/>
        <end position="227"/>
    </location>
</feature>
<evidence type="ECO:0000256" key="2">
    <source>
        <dbReference type="SAM" id="Phobius"/>
    </source>
</evidence>
<feature type="transmembrane region" description="Helical" evidence="2">
    <location>
        <begin position="44"/>
        <end position="62"/>
    </location>
</feature>
<reference evidence="3 4" key="1">
    <citation type="submission" date="2023-07" db="EMBL/GenBank/DDBJ databases">
        <title>Sorghum-associated microbial communities from plants grown in Nebraska, USA.</title>
        <authorList>
            <person name="Schachtman D."/>
        </authorList>
    </citation>
    <scope>NUCLEOTIDE SEQUENCE [LARGE SCALE GENOMIC DNA]</scope>
    <source>
        <strain evidence="3 4">DS2154</strain>
    </source>
</reference>
<feature type="transmembrane region" description="Helical" evidence="2">
    <location>
        <begin position="322"/>
        <end position="344"/>
    </location>
</feature>
<gene>
    <name evidence="3" type="ORF">J2800_001580</name>
</gene>
<proteinExistence type="predicted"/>
<feature type="transmembrane region" description="Helical" evidence="2">
    <location>
        <begin position="129"/>
        <end position="146"/>
    </location>
</feature>
<sequence length="450" mass="48805">MTDATPPTPEILPPASETPVQRRGGPRPPAQGASQAADLNPAGAWRYGVIVCALIIAMPMFSAVRGVSQPLGRALMGVTDMIMLAMFLWSLFKPGLRTLKFLILGLLALSVLNIAFWTHDVPLTATYQGFRKSILWLLAICIGYSVRRRDRNIVLWIITGVCVVVAIYAVKQWLFGFTAFDKQMLDAQSAQEYANKIGDYQRAISILSSGFHVGMTGTLLIIIALTIKQAPNPIAWGRSAILIVIGALGIYASFTRTFMIIAAALACVQISRSGKHPLIRVGVLTAGAAIMAVGIFAGYFSQLEQAIFSDYRFTSRSISYEAMATLFSTYPIGLFSGYGLGSAGSTLGESFAIGGAHWVEPHNVLLKYVVEFGAPLSLWLYWEIGKVVRAAKPDPMLRFDNSLSMLGVFLLIGAGLTITSVETWPISLYIGFIIGMFAIPPARVVRRAPT</sequence>
<dbReference type="EMBL" id="JAVDRL010000004">
    <property type="protein sequence ID" value="MDR6530841.1"/>
    <property type="molecule type" value="Genomic_DNA"/>
</dbReference>
<dbReference type="RefSeq" id="WP_310030578.1">
    <property type="nucleotide sequence ID" value="NZ_JAVDRL010000004.1"/>
</dbReference>
<keyword evidence="4" id="KW-1185">Reference proteome</keyword>
<keyword evidence="2" id="KW-1133">Transmembrane helix</keyword>
<keyword evidence="2" id="KW-0472">Membrane</keyword>
<evidence type="ECO:0008006" key="5">
    <source>
        <dbReference type="Google" id="ProtNLM"/>
    </source>
</evidence>
<accession>A0ABU1MXD9</accession>
<feature type="transmembrane region" description="Helical" evidence="2">
    <location>
        <begin position="239"/>
        <end position="266"/>
    </location>
</feature>
<dbReference type="PANTHER" id="PTHR37422:SF13">
    <property type="entry name" value="LIPOPOLYSACCHARIDE BIOSYNTHESIS PROTEIN PA4999-RELATED"/>
    <property type="match status" value="1"/>
</dbReference>
<dbReference type="InterPro" id="IPR051533">
    <property type="entry name" value="WaaL-like"/>
</dbReference>
<evidence type="ECO:0000313" key="3">
    <source>
        <dbReference type="EMBL" id="MDR6530841.1"/>
    </source>
</evidence>
<feature type="transmembrane region" description="Helical" evidence="2">
    <location>
        <begin position="153"/>
        <end position="170"/>
    </location>
</feature>
<keyword evidence="2" id="KW-0812">Transmembrane</keyword>
<feature type="region of interest" description="Disordered" evidence="1">
    <location>
        <begin position="1"/>
        <end position="36"/>
    </location>
</feature>
<feature type="compositionally biased region" description="Pro residues" evidence="1">
    <location>
        <begin position="1"/>
        <end position="12"/>
    </location>
</feature>